<dbReference type="InterPro" id="IPR051531">
    <property type="entry name" value="N-acetyltransferase"/>
</dbReference>
<dbReference type="EMBL" id="JAFELM010000043">
    <property type="protein sequence ID" value="MBM6619556.1"/>
    <property type="molecule type" value="Genomic_DNA"/>
</dbReference>
<feature type="domain" description="N-acetyltransferase" evidence="1">
    <location>
        <begin position="29"/>
        <end position="171"/>
    </location>
</feature>
<accession>A0ABS2DPF5</accession>
<comment type="caution">
    <text evidence="2">The sequence shown here is derived from an EMBL/GenBank/DDBJ whole genome shotgun (WGS) entry which is preliminary data.</text>
</comment>
<dbReference type="PANTHER" id="PTHR43792">
    <property type="entry name" value="GNAT FAMILY, PUTATIVE (AFU_ORTHOLOGUE AFUA_3G00765)-RELATED-RELATED"/>
    <property type="match status" value="1"/>
</dbReference>
<protein>
    <submittedName>
        <fullName evidence="2">GNAT family N-acetyltransferase</fullName>
    </submittedName>
</protein>
<dbReference type="Gene3D" id="3.40.630.30">
    <property type="match status" value="1"/>
</dbReference>
<dbReference type="Pfam" id="PF13302">
    <property type="entry name" value="Acetyltransf_3"/>
    <property type="match status" value="1"/>
</dbReference>
<evidence type="ECO:0000259" key="1">
    <source>
        <dbReference type="PROSITE" id="PS51186"/>
    </source>
</evidence>
<dbReference type="SUPFAM" id="SSF55729">
    <property type="entry name" value="Acyl-CoA N-acyltransferases (Nat)"/>
    <property type="match status" value="1"/>
</dbReference>
<dbReference type="PROSITE" id="PS51186">
    <property type="entry name" value="GNAT"/>
    <property type="match status" value="1"/>
</dbReference>
<dbReference type="InterPro" id="IPR000182">
    <property type="entry name" value="GNAT_dom"/>
</dbReference>
<dbReference type="PANTHER" id="PTHR43792:SF9">
    <property type="entry name" value="RIBOSOMAL-PROTEIN-ALANINE ACETYLTRANSFERASE"/>
    <property type="match status" value="1"/>
</dbReference>
<dbReference type="InterPro" id="IPR016181">
    <property type="entry name" value="Acyl_CoA_acyltransferase"/>
</dbReference>
<dbReference type="RefSeq" id="WP_204205029.1">
    <property type="nucleotide sequence ID" value="NZ_JAFELM010000043.1"/>
</dbReference>
<organism evidence="2 3">
    <name type="scientific">Bacillus suaedaesalsae</name>
    <dbReference type="NCBI Taxonomy" id="2810349"/>
    <lineage>
        <taxon>Bacteria</taxon>
        <taxon>Bacillati</taxon>
        <taxon>Bacillota</taxon>
        <taxon>Bacilli</taxon>
        <taxon>Bacillales</taxon>
        <taxon>Bacillaceae</taxon>
        <taxon>Bacillus</taxon>
    </lineage>
</organism>
<evidence type="ECO:0000313" key="2">
    <source>
        <dbReference type="EMBL" id="MBM6619556.1"/>
    </source>
</evidence>
<sequence>MSNTITLEYPSLQTNRLDLHILTLEHSQEVLHHFSDQDVTRFMDIEPCKDMKEAEEIITYHLNDSGCRWGIFNRETNEMMGTLGFHYLRKDTDRFVAEVGFDLSRKYWGKGYMTEAMNEVLRFGFREIQLDSIDATVEPGNVMSIKLMERLEFNRDIELRDHLIYYYLERKDFGE</sequence>
<name>A0ABS2DPF5_9BACI</name>
<evidence type="ECO:0000313" key="3">
    <source>
        <dbReference type="Proteomes" id="UP001518925"/>
    </source>
</evidence>
<keyword evidence="3" id="KW-1185">Reference proteome</keyword>
<dbReference type="Proteomes" id="UP001518925">
    <property type="component" value="Unassembled WGS sequence"/>
</dbReference>
<gene>
    <name evidence="2" type="ORF">JR050_17990</name>
</gene>
<reference evidence="2 3" key="1">
    <citation type="submission" date="2021-02" db="EMBL/GenBank/DDBJ databases">
        <title>Bacillus sp. RD4P76, an endophyte from a halophyte.</title>
        <authorList>
            <person name="Sun J.-Q."/>
        </authorList>
    </citation>
    <scope>NUCLEOTIDE SEQUENCE [LARGE SCALE GENOMIC DNA]</scope>
    <source>
        <strain evidence="2 3">RD4P76</strain>
    </source>
</reference>
<proteinExistence type="predicted"/>